<organism evidence="2 3">
    <name type="scientific">Candidatus Faecalibacterium gallistercoris</name>
    <dbReference type="NCBI Taxonomy" id="2838579"/>
    <lineage>
        <taxon>Bacteria</taxon>
        <taxon>Bacillati</taxon>
        <taxon>Bacillota</taxon>
        <taxon>Clostridia</taxon>
        <taxon>Eubacteriales</taxon>
        <taxon>Oscillospiraceae</taxon>
        <taxon>Faecalibacterium</taxon>
    </lineage>
</organism>
<sequence length="215" mass="23230">MKLKKIASLMLAGIMAVSMLTACDTASNGNEEEVPPVVDPVDDTFAASVNDLLSDEQKNVITFTNDATLNGVLAKVAPTIDSWNLMTFNMGAGHVFVTDARDMRHLLGIDRDNSMVFGKELFWDTATSVTTAADIFVVDGSYTEEGVAEFVADYVDGLIQGKYMPAVGEEGVPYRYAYTGSIACTKVTNLSGDFESYVVAFTMTQTPTKVTNNDK</sequence>
<evidence type="ECO:0008006" key="4">
    <source>
        <dbReference type="Google" id="ProtNLM"/>
    </source>
</evidence>
<keyword evidence="1" id="KW-0732">Signal</keyword>
<dbReference type="EMBL" id="DXBJ01000013">
    <property type="protein sequence ID" value="HIZ57349.1"/>
    <property type="molecule type" value="Genomic_DNA"/>
</dbReference>
<protein>
    <recommendedName>
        <fullName evidence="4">Lipoprotein</fullName>
    </recommendedName>
</protein>
<evidence type="ECO:0000313" key="3">
    <source>
        <dbReference type="Proteomes" id="UP000824065"/>
    </source>
</evidence>
<reference evidence="2" key="1">
    <citation type="journal article" date="2021" name="PeerJ">
        <title>Extensive microbial diversity within the chicken gut microbiome revealed by metagenomics and culture.</title>
        <authorList>
            <person name="Gilroy R."/>
            <person name="Ravi A."/>
            <person name="Getino M."/>
            <person name="Pursley I."/>
            <person name="Horton D.L."/>
            <person name="Alikhan N.F."/>
            <person name="Baker D."/>
            <person name="Gharbi K."/>
            <person name="Hall N."/>
            <person name="Watson M."/>
            <person name="Adriaenssens E.M."/>
            <person name="Foster-Nyarko E."/>
            <person name="Jarju S."/>
            <person name="Secka A."/>
            <person name="Antonio M."/>
            <person name="Oren A."/>
            <person name="Chaudhuri R.R."/>
            <person name="La Ragione R."/>
            <person name="Hildebrand F."/>
            <person name="Pallen M.J."/>
        </authorList>
    </citation>
    <scope>NUCLEOTIDE SEQUENCE</scope>
    <source>
        <strain evidence="2">ChiBcec16-3735</strain>
    </source>
</reference>
<proteinExistence type="predicted"/>
<feature type="chain" id="PRO_5038801815" description="Lipoprotein" evidence="1">
    <location>
        <begin position="23"/>
        <end position="215"/>
    </location>
</feature>
<feature type="signal peptide" evidence="1">
    <location>
        <begin position="1"/>
        <end position="22"/>
    </location>
</feature>
<dbReference type="AlphaFoldDB" id="A0A9D2FDW9"/>
<evidence type="ECO:0000256" key="1">
    <source>
        <dbReference type="SAM" id="SignalP"/>
    </source>
</evidence>
<accession>A0A9D2FDW9</accession>
<dbReference type="PROSITE" id="PS51257">
    <property type="entry name" value="PROKAR_LIPOPROTEIN"/>
    <property type="match status" value="1"/>
</dbReference>
<evidence type="ECO:0000313" key="2">
    <source>
        <dbReference type="EMBL" id="HIZ57349.1"/>
    </source>
</evidence>
<gene>
    <name evidence="2" type="ORF">H9725_01995</name>
</gene>
<reference evidence="2" key="2">
    <citation type="submission" date="2021-04" db="EMBL/GenBank/DDBJ databases">
        <authorList>
            <person name="Gilroy R."/>
        </authorList>
    </citation>
    <scope>NUCLEOTIDE SEQUENCE</scope>
    <source>
        <strain evidence="2">ChiBcec16-3735</strain>
    </source>
</reference>
<name>A0A9D2FDW9_9FIRM</name>
<dbReference type="Proteomes" id="UP000824065">
    <property type="component" value="Unassembled WGS sequence"/>
</dbReference>
<comment type="caution">
    <text evidence="2">The sequence shown here is derived from an EMBL/GenBank/DDBJ whole genome shotgun (WGS) entry which is preliminary data.</text>
</comment>